<dbReference type="InterPro" id="IPR003599">
    <property type="entry name" value="Ig_sub"/>
</dbReference>
<evidence type="ECO:0000256" key="3">
    <source>
        <dbReference type="SAM" id="Phobius"/>
    </source>
</evidence>
<keyword evidence="3" id="KW-1133">Transmembrane helix</keyword>
<dbReference type="GO" id="GO:0008046">
    <property type="term" value="F:axon guidance receptor activity"/>
    <property type="evidence" value="ECO:0007669"/>
    <property type="project" value="TreeGrafter"/>
</dbReference>
<dbReference type="InterPro" id="IPR007110">
    <property type="entry name" value="Ig-like_dom"/>
</dbReference>
<dbReference type="OrthoDB" id="6123876at2759"/>
<dbReference type="EMBL" id="UYJE01007764">
    <property type="protein sequence ID" value="VDI57684.1"/>
    <property type="molecule type" value="Genomic_DNA"/>
</dbReference>
<dbReference type="GO" id="GO:0005886">
    <property type="term" value="C:plasma membrane"/>
    <property type="evidence" value="ECO:0007669"/>
    <property type="project" value="TreeGrafter"/>
</dbReference>
<reference evidence="5" key="1">
    <citation type="submission" date="2018-11" db="EMBL/GenBank/DDBJ databases">
        <authorList>
            <person name="Alioto T."/>
            <person name="Alioto T."/>
        </authorList>
    </citation>
    <scope>NUCLEOTIDE SEQUENCE</scope>
</reference>
<evidence type="ECO:0000313" key="5">
    <source>
        <dbReference type="EMBL" id="VDI57684.1"/>
    </source>
</evidence>
<protein>
    <recommendedName>
        <fullName evidence="4">Ig-like domain-containing protein</fullName>
    </recommendedName>
</protein>
<dbReference type="PANTHER" id="PTHR45080">
    <property type="entry name" value="CONTACTIN 5"/>
    <property type="match status" value="1"/>
</dbReference>
<evidence type="ECO:0000313" key="6">
    <source>
        <dbReference type="Proteomes" id="UP000596742"/>
    </source>
</evidence>
<sequence length="299" mass="33652">METDSLFELFIFCMFYTNIDKLRYLRNNSNKLIAGVLEWIVSAKVTDYGQDVTLFCNVSNCCPNDAGWDRYSPEQRTLFIDVKTGHSNKKYDGKTLRGGYTLVIKNLTKNDLNVSYACVYGVTIGQSKFLWKEDVFTYISDTTPNPPNDNSRLSEIQIAGITIGIVVLVGVAVAIFVLFLKKTRKKGHISEVEAMPLLDYFLEDPSNIECIEGKDATLTCKVRAGSPPVQWKKASTAITSNENCLMSNKDTEYNLILKNVKPSDSGEYCVEVGQFSKTIKLAIKGMDFVKITIKWYNVK</sequence>
<feature type="transmembrane region" description="Helical" evidence="3">
    <location>
        <begin position="158"/>
        <end position="180"/>
    </location>
</feature>
<evidence type="ECO:0000256" key="1">
    <source>
        <dbReference type="ARBA" id="ARBA00022729"/>
    </source>
</evidence>
<keyword evidence="2" id="KW-1015">Disulfide bond</keyword>
<feature type="domain" description="Ig-like" evidence="4">
    <location>
        <begin position="196"/>
        <end position="280"/>
    </location>
</feature>
<keyword evidence="3" id="KW-0472">Membrane</keyword>
<dbReference type="Gene3D" id="2.60.40.10">
    <property type="entry name" value="Immunoglobulins"/>
    <property type="match status" value="2"/>
</dbReference>
<dbReference type="Pfam" id="PF07679">
    <property type="entry name" value="I-set"/>
    <property type="match status" value="1"/>
</dbReference>
<evidence type="ECO:0000256" key="2">
    <source>
        <dbReference type="ARBA" id="ARBA00023157"/>
    </source>
</evidence>
<dbReference type="InterPro" id="IPR013098">
    <property type="entry name" value="Ig_I-set"/>
</dbReference>
<dbReference type="Proteomes" id="UP000596742">
    <property type="component" value="Unassembled WGS sequence"/>
</dbReference>
<comment type="caution">
    <text evidence="5">The sequence shown here is derived from an EMBL/GenBank/DDBJ whole genome shotgun (WGS) entry which is preliminary data.</text>
</comment>
<dbReference type="InterPro" id="IPR003598">
    <property type="entry name" value="Ig_sub2"/>
</dbReference>
<dbReference type="GO" id="GO:0030424">
    <property type="term" value="C:axon"/>
    <property type="evidence" value="ECO:0007669"/>
    <property type="project" value="TreeGrafter"/>
</dbReference>
<dbReference type="PANTHER" id="PTHR45080:SF8">
    <property type="entry name" value="IG-LIKE DOMAIN-CONTAINING PROTEIN"/>
    <property type="match status" value="1"/>
</dbReference>
<keyword evidence="1" id="KW-0732">Signal</keyword>
<dbReference type="AlphaFoldDB" id="A0A8B6G2B6"/>
<keyword evidence="6" id="KW-1185">Reference proteome</keyword>
<evidence type="ECO:0000259" key="4">
    <source>
        <dbReference type="PROSITE" id="PS50835"/>
    </source>
</evidence>
<gene>
    <name evidence="5" type="ORF">MGAL_10B090529</name>
</gene>
<dbReference type="SMART" id="SM00408">
    <property type="entry name" value="IGc2"/>
    <property type="match status" value="1"/>
</dbReference>
<proteinExistence type="predicted"/>
<accession>A0A8B6G2B6</accession>
<dbReference type="GO" id="GO:0043025">
    <property type="term" value="C:neuronal cell body"/>
    <property type="evidence" value="ECO:0007669"/>
    <property type="project" value="TreeGrafter"/>
</dbReference>
<dbReference type="InterPro" id="IPR050958">
    <property type="entry name" value="Cell_Adh-Cytoskel_Orgn"/>
</dbReference>
<dbReference type="InterPro" id="IPR036179">
    <property type="entry name" value="Ig-like_dom_sf"/>
</dbReference>
<dbReference type="GO" id="GO:0007156">
    <property type="term" value="P:homophilic cell adhesion via plasma membrane adhesion molecules"/>
    <property type="evidence" value="ECO:0007669"/>
    <property type="project" value="TreeGrafter"/>
</dbReference>
<name>A0A8B6G2B6_MYTGA</name>
<dbReference type="InterPro" id="IPR013783">
    <property type="entry name" value="Ig-like_fold"/>
</dbReference>
<dbReference type="PROSITE" id="PS50835">
    <property type="entry name" value="IG_LIKE"/>
    <property type="match status" value="1"/>
</dbReference>
<dbReference type="GO" id="GO:0050808">
    <property type="term" value="P:synapse organization"/>
    <property type="evidence" value="ECO:0007669"/>
    <property type="project" value="TreeGrafter"/>
</dbReference>
<dbReference type="SMART" id="SM00409">
    <property type="entry name" value="IG"/>
    <property type="match status" value="2"/>
</dbReference>
<organism evidence="5 6">
    <name type="scientific">Mytilus galloprovincialis</name>
    <name type="common">Mediterranean mussel</name>
    <dbReference type="NCBI Taxonomy" id="29158"/>
    <lineage>
        <taxon>Eukaryota</taxon>
        <taxon>Metazoa</taxon>
        <taxon>Spiralia</taxon>
        <taxon>Lophotrochozoa</taxon>
        <taxon>Mollusca</taxon>
        <taxon>Bivalvia</taxon>
        <taxon>Autobranchia</taxon>
        <taxon>Pteriomorphia</taxon>
        <taxon>Mytilida</taxon>
        <taxon>Mytiloidea</taxon>
        <taxon>Mytilidae</taxon>
        <taxon>Mytilinae</taxon>
        <taxon>Mytilus</taxon>
    </lineage>
</organism>
<keyword evidence="3" id="KW-0812">Transmembrane</keyword>
<dbReference type="SUPFAM" id="SSF48726">
    <property type="entry name" value="Immunoglobulin"/>
    <property type="match status" value="2"/>
</dbReference>